<dbReference type="Proteomes" id="UP001205035">
    <property type="component" value="Unassembled WGS sequence"/>
</dbReference>
<dbReference type="Proteomes" id="UP000322940">
    <property type="component" value="Unassembled WGS sequence"/>
</dbReference>
<evidence type="ECO:0000313" key="2">
    <source>
        <dbReference type="EMBL" id="KAA2377794.1"/>
    </source>
</evidence>
<keyword evidence="1" id="KW-0732">Signal</keyword>
<feature type="signal peptide" evidence="1">
    <location>
        <begin position="1"/>
        <end position="22"/>
    </location>
</feature>
<dbReference type="Pfam" id="PF19672">
    <property type="entry name" value="DUF6175"/>
    <property type="match status" value="1"/>
</dbReference>
<dbReference type="AlphaFoldDB" id="A0A5B3L5P8"/>
<dbReference type="EMBL" id="JANGBQ010000027">
    <property type="protein sequence ID" value="MCQ5084004.1"/>
    <property type="molecule type" value="Genomic_DNA"/>
</dbReference>
<dbReference type="RefSeq" id="WP_022331863.1">
    <property type="nucleotide sequence ID" value="NZ_BAAFKZ010000011.1"/>
</dbReference>
<proteinExistence type="predicted"/>
<dbReference type="Proteomes" id="UP000323119">
    <property type="component" value="Unassembled WGS sequence"/>
</dbReference>
<dbReference type="EMBL" id="VVXH01000009">
    <property type="protein sequence ID" value="KAA2377794.1"/>
    <property type="molecule type" value="Genomic_DNA"/>
</dbReference>
<evidence type="ECO:0000313" key="3">
    <source>
        <dbReference type="EMBL" id="KAA2564294.1"/>
    </source>
</evidence>
<gene>
    <name evidence="3" type="ORF">F2S36_00720</name>
    <name evidence="2" type="ORF">F2Y10_10260</name>
    <name evidence="4" type="ORF">NE651_14045</name>
</gene>
<name>A0A5B3L5P8_9BACT</name>
<dbReference type="EMBL" id="VVUY01000001">
    <property type="protein sequence ID" value="KAA2564294.1"/>
    <property type="molecule type" value="Genomic_DNA"/>
</dbReference>
<evidence type="ECO:0000313" key="4">
    <source>
        <dbReference type="EMBL" id="MCQ5084004.1"/>
    </source>
</evidence>
<dbReference type="OrthoDB" id="1044519at2"/>
<dbReference type="GeneID" id="59808881"/>
<feature type="chain" id="PRO_5041815442" evidence="1">
    <location>
        <begin position="23"/>
        <end position="422"/>
    </location>
</feature>
<organism evidence="2 5">
    <name type="scientific">Alistipes onderdonkii</name>
    <dbReference type="NCBI Taxonomy" id="328813"/>
    <lineage>
        <taxon>Bacteria</taxon>
        <taxon>Pseudomonadati</taxon>
        <taxon>Bacteroidota</taxon>
        <taxon>Bacteroidia</taxon>
        <taxon>Bacteroidales</taxon>
        <taxon>Rikenellaceae</taxon>
        <taxon>Alistipes</taxon>
    </lineage>
</organism>
<reference evidence="4" key="2">
    <citation type="submission" date="2022-06" db="EMBL/GenBank/DDBJ databases">
        <title>Isolation of gut microbiota from human fecal samples.</title>
        <authorList>
            <person name="Pamer E.G."/>
            <person name="Barat B."/>
            <person name="Waligurski E."/>
            <person name="Medina S."/>
            <person name="Paddock L."/>
            <person name="Mostad J."/>
        </authorList>
    </citation>
    <scope>NUCLEOTIDE SEQUENCE</scope>
    <source>
        <strain evidence="4">DFI.6.22</strain>
    </source>
</reference>
<protein>
    <submittedName>
        <fullName evidence="4">DUF6175 family protein</fullName>
    </submittedName>
</protein>
<accession>A0A5B3L5P8</accession>
<dbReference type="InterPro" id="IPR046173">
    <property type="entry name" value="DUF6175"/>
</dbReference>
<comment type="caution">
    <text evidence="2">The sequence shown here is derived from an EMBL/GenBank/DDBJ whole genome shotgun (WGS) entry which is preliminary data.</text>
</comment>
<evidence type="ECO:0000313" key="5">
    <source>
        <dbReference type="Proteomes" id="UP000322940"/>
    </source>
</evidence>
<evidence type="ECO:0000256" key="1">
    <source>
        <dbReference type="SAM" id="SignalP"/>
    </source>
</evidence>
<reference evidence="5 6" key="1">
    <citation type="journal article" date="2019" name="Nat. Med.">
        <title>A library of human gut bacterial isolates paired with longitudinal multiomics data enables mechanistic microbiome research.</title>
        <authorList>
            <person name="Poyet M."/>
            <person name="Groussin M."/>
            <person name="Gibbons S.M."/>
            <person name="Avila-Pacheco J."/>
            <person name="Jiang X."/>
            <person name="Kearney S.M."/>
            <person name="Perrotta A.R."/>
            <person name="Berdy B."/>
            <person name="Zhao S."/>
            <person name="Lieberman T.D."/>
            <person name="Swanson P.K."/>
            <person name="Smith M."/>
            <person name="Roesemann S."/>
            <person name="Alexander J.E."/>
            <person name="Rich S.A."/>
            <person name="Livny J."/>
            <person name="Vlamakis H."/>
            <person name="Clish C."/>
            <person name="Bullock K."/>
            <person name="Deik A."/>
            <person name="Scott J."/>
            <person name="Pierce K.A."/>
            <person name="Xavier R.J."/>
            <person name="Alm E.J."/>
        </authorList>
    </citation>
    <scope>NUCLEOTIDE SEQUENCE [LARGE SCALE GENOMIC DNA]</scope>
    <source>
        <strain evidence="3 6">BIOML-A204</strain>
        <strain evidence="2 5">BIOML-A266</strain>
    </source>
</reference>
<sequence>MFRKSVLSVIVVLLSALFPASAQNYTTDAILKRTTGKIATLECSGIARTKKEAIEMAKKSVIYTYLYNGIDGLNDNKPLLGSKPSAGAAQYVGQLLGTTRYANYIRSCTIADKTNKTAAKDIQVFATIDLYTESLERDLVNNGIIGRNAADIALSETQEMIAMPTVMVVPFRKSGQSYEEAIRDNSDMRMAISKVNEGFIKQGVETKDLLTSLNNANTYQVRMGDGMSLDDAILINSGADVSVSVDINQDVNDGGVRVSLTLQAIEIATGNTLATKSEISGRKRTTADVLCGVMAQAMVGDFMKQISTRMATKISTGQSVAVRFTIDPGSAINMDTEINNIMPLSDILVSWVKRHAKNGKYHTQGRTSTLLAFSDIFVDNSMEDGMQSDVNDFALALYQYLKGLNLSVSRTITGNSIDVIIY</sequence>
<evidence type="ECO:0000313" key="6">
    <source>
        <dbReference type="Proteomes" id="UP000323119"/>
    </source>
</evidence>